<dbReference type="Proteomes" id="UP000601361">
    <property type="component" value="Unassembled WGS sequence"/>
</dbReference>
<evidence type="ECO:0000313" key="3">
    <source>
        <dbReference type="Proteomes" id="UP000601361"/>
    </source>
</evidence>
<proteinExistence type="predicted"/>
<accession>A0ABQ1X2D7</accession>
<dbReference type="RefSeq" id="WP_188559241.1">
    <property type="nucleotide sequence ID" value="NZ_BMGS01000010.1"/>
</dbReference>
<gene>
    <name evidence="2" type="ORF">GCM10011378_35880</name>
</gene>
<comment type="caution">
    <text evidence="2">The sequence shown here is derived from an EMBL/GenBank/DDBJ whole genome shotgun (WGS) entry which is preliminary data.</text>
</comment>
<organism evidence="2 3">
    <name type="scientific">Hymenobacter glacieicola</name>
    <dbReference type="NCBI Taxonomy" id="1562124"/>
    <lineage>
        <taxon>Bacteria</taxon>
        <taxon>Pseudomonadati</taxon>
        <taxon>Bacteroidota</taxon>
        <taxon>Cytophagia</taxon>
        <taxon>Cytophagales</taxon>
        <taxon>Hymenobacteraceae</taxon>
        <taxon>Hymenobacter</taxon>
    </lineage>
</organism>
<sequence length="73" mass="7549">MANDQNTPQPDQQGGNSATPTTPKQPATTQEELLNDSGAGIRGGYGDSDQTNGLEGGGQTKSDRSDIQQSAQE</sequence>
<feature type="region of interest" description="Disordered" evidence="1">
    <location>
        <begin position="1"/>
        <end position="73"/>
    </location>
</feature>
<protein>
    <submittedName>
        <fullName evidence="2">Uncharacterized protein</fullName>
    </submittedName>
</protein>
<evidence type="ECO:0000256" key="1">
    <source>
        <dbReference type="SAM" id="MobiDB-lite"/>
    </source>
</evidence>
<reference evidence="3" key="1">
    <citation type="journal article" date="2019" name="Int. J. Syst. Evol. Microbiol.">
        <title>The Global Catalogue of Microorganisms (GCM) 10K type strain sequencing project: providing services to taxonomists for standard genome sequencing and annotation.</title>
        <authorList>
            <consortium name="The Broad Institute Genomics Platform"/>
            <consortium name="The Broad Institute Genome Sequencing Center for Infectious Disease"/>
            <person name="Wu L."/>
            <person name="Ma J."/>
        </authorList>
    </citation>
    <scope>NUCLEOTIDE SEQUENCE [LARGE SCALE GENOMIC DNA]</scope>
    <source>
        <strain evidence="3">CGMCC 1.12990</strain>
    </source>
</reference>
<feature type="compositionally biased region" description="Low complexity" evidence="1">
    <location>
        <begin position="18"/>
        <end position="30"/>
    </location>
</feature>
<feature type="compositionally biased region" description="Polar residues" evidence="1">
    <location>
        <begin position="1"/>
        <end position="17"/>
    </location>
</feature>
<keyword evidence="3" id="KW-1185">Reference proteome</keyword>
<evidence type="ECO:0000313" key="2">
    <source>
        <dbReference type="EMBL" id="GGG56522.1"/>
    </source>
</evidence>
<dbReference type="EMBL" id="BMGS01000010">
    <property type="protein sequence ID" value="GGG56522.1"/>
    <property type="molecule type" value="Genomic_DNA"/>
</dbReference>
<name>A0ABQ1X2D7_9BACT</name>